<dbReference type="Proteomes" id="UP000006671">
    <property type="component" value="Unassembled WGS sequence"/>
</dbReference>
<dbReference type="PANTHER" id="PTHR12049">
    <property type="entry name" value="PROTEIN ARGININE METHYLTRANSFERASE NDUFAF7, MITOCHONDRIAL"/>
    <property type="match status" value="1"/>
</dbReference>
<comment type="catalytic activity">
    <reaction evidence="6 7">
        <text>L-arginyl-[protein] + 2 S-adenosyl-L-methionine = N(omega),N(omega)'-dimethyl-L-arginyl-[protein] + 2 S-adenosyl-L-homocysteine + 2 H(+)</text>
        <dbReference type="Rhea" id="RHEA:48108"/>
        <dbReference type="Rhea" id="RHEA-COMP:10532"/>
        <dbReference type="Rhea" id="RHEA-COMP:11992"/>
        <dbReference type="ChEBI" id="CHEBI:15378"/>
        <dbReference type="ChEBI" id="CHEBI:29965"/>
        <dbReference type="ChEBI" id="CHEBI:57856"/>
        <dbReference type="ChEBI" id="CHEBI:59789"/>
        <dbReference type="ChEBI" id="CHEBI:88221"/>
        <dbReference type="EC" id="2.1.1.320"/>
    </reaction>
</comment>
<dbReference type="EMBL" id="GG738851">
    <property type="protein sequence ID" value="EFC48299.1"/>
    <property type="molecule type" value="Genomic_DNA"/>
</dbReference>
<dbReference type="InterPro" id="IPR038375">
    <property type="entry name" value="NDUFAF7_sf"/>
</dbReference>
<dbReference type="GO" id="GO:0032259">
    <property type="term" value="P:methylation"/>
    <property type="evidence" value="ECO:0007669"/>
    <property type="project" value="UniProtKB-KW"/>
</dbReference>
<evidence type="ECO:0000256" key="6">
    <source>
        <dbReference type="ARBA" id="ARBA00048612"/>
    </source>
</evidence>
<dbReference type="RefSeq" id="XP_002681043.1">
    <property type="nucleotide sequence ID" value="XM_002680997.1"/>
</dbReference>
<evidence type="ECO:0000256" key="4">
    <source>
        <dbReference type="ARBA" id="ARBA00022679"/>
    </source>
</evidence>
<dbReference type="eggNOG" id="ENOG502QRKD">
    <property type="taxonomic scope" value="Eukaryota"/>
</dbReference>
<dbReference type="GeneID" id="8848379"/>
<dbReference type="OrthoDB" id="17415at2759"/>
<organism evidence="9">
    <name type="scientific">Naegleria gruberi</name>
    <name type="common">Amoeba</name>
    <dbReference type="NCBI Taxonomy" id="5762"/>
    <lineage>
        <taxon>Eukaryota</taxon>
        <taxon>Discoba</taxon>
        <taxon>Heterolobosea</taxon>
        <taxon>Tetramitia</taxon>
        <taxon>Eutetramitia</taxon>
        <taxon>Vahlkampfiidae</taxon>
        <taxon>Naegleria</taxon>
    </lineage>
</organism>
<evidence type="ECO:0000256" key="5">
    <source>
        <dbReference type="ARBA" id="ARBA00023128"/>
    </source>
</evidence>
<evidence type="ECO:0000256" key="1">
    <source>
        <dbReference type="ARBA" id="ARBA00004173"/>
    </source>
</evidence>
<dbReference type="InParanoid" id="D2V420"/>
<comment type="subcellular location">
    <subcellularLocation>
        <location evidence="1 7">Mitochondrion</location>
    </subcellularLocation>
</comment>
<evidence type="ECO:0000256" key="2">
    <source>
        <dbReference type="ARBA" id="ARBA00005891"/>
    </source>
</evidence>
<dbReference type="GO" id="GO:0035243">
    <property type="term" value="F:protein-arginine omega-N symmetric methyltransferase activity"/>
    <property type="evidence" value="ECO:0007669"/>
    <property type="project" value="UniProtKB-EC"/>
</dbReference>
<dbReference type="AlphaFoldDB" id="D2V420"/>
<keyword evidence="4 7" id="KW-0808">Transferase</keyword>
<sequence length="350" mass="40528">MGGGMGTCCRNILDYLETDYPEIYKNTEYHIIEISSQLHEQQKIRCAHHVTNGKLKLHHDSFMDWKQVEQDECHVIAMEVLDNCAHDKISIDADGNVKECHVFFDKGKNYYEEVYLDCRDELIIRYLTLAGVIETSNTKTKFSPNFTYTSLQDKTKGAFTKLIQSFSSKSTNGMRSLLMNSIGGDHVFYIPTVQLQIIEKLQQNFPKHHFICADFDYLGTDESGESNRPLVQKKFKFMKTSNLLRKIREKRTLFLSPEDISSEDNFSIESHAFRSYLVPKGECDIFFATDFNIMQQVYSKVCQDQGGLRGSLVMKSSQFMKEYAEYENFTTKSGYNPLLKDYTNFSFFLS</sequence>
<reference evidence="8 9" key="1">
    <citation type="journal article" date="2010" name="Cell">
        <title>The genome of Naegleria gruberi illuminates early eukaryotic versatility.</title>
        <authorList>
            <person name="Fritz-Laylin L.K."/>
            <person name="Prochnik S.E."/>
            <person name="Ginger M.L."/>
            <person name="Dacks J.B."/>
            <person name="Carpenter M.L."/>
            <person name="Field M.C."/>
            <person name="Kuo A."/>
            <person name="Paredez A."/>
            <person name="Chapman J."/>
            <person name="Pham J."/>
            <person name="Shu S."/>
            <person name="Neupane R."/>
            <person name="Cipriano M."/>
            <person name="Mancuso J."/>
            <person name="Tu H."/>
            <person name="Salamov A."/>
            <person name="Lindquist E."/>
            <person name="Shapiro H."/>
            <person name="Lucas S."/>
            <person name="Grigoriev I.V."/>
            <person name="Cande W.Z."/>
            <person name="Fulton C."/>
            <person name="Rokhsar D.S."/>
            <person name="Dawson S.C."/>
        </authorList>
    </citation>
    <scope>NUCLEOTIDE SEQUENCE [LARGE SCALE GENOMIC DNA]</scope>
    <source>
        <strain evidence="8 9">NEG-M</strain>
    </source>
</reference>
<dbReference type="EC" id="2.1.1.320" evidence="7"/>
<dbReference type="Gene3D" id="3.40.50.12710">
    <property type="match status" value="1"/>
</dbReference>
<dbReference type="InterPro" id="IPR029063">
    <property type="entry name" value="SAM-dependent_MTases_sf"/>
</dbReference>
<dbReference type="InterPro" id="IPR003788">
    <property type="entry name" value="NDUFAF7"/>
</dbReference>
<gene>
    <name evidence="8" type="ORF">NAEGRDRAFT_78474</name>
</gene>
<evidence type="ECO:0000256" key="3">
    <source>
        <dbReference type="ARBA" id="ARBA00022603"/>
    </source>
</evidence>
<keyword evidence="9" id="KW-1185">Reference proteome</keyword>
<dbReference type="VEuPathDB" id="AmoebaDB:NAEGRDRAFT_78474"/>
<protein>
    <recommendedName>
        <fullName evidence="7">Protein arginine methyltransferase NDUFAF7</fullName>
        <ecNumber evidence="7">2.1.1.320</ecNumber>
    </recommendedName>
</protein>
<dbReference type="Pfam" id="PF02636">
    <property type="entry name" value="Methyltransf_28"/>
    <property type="match status" value="1"/>
</dbReference>
<name>D2V420_NAEGR</name>
<dbReference type="GO" id="GO:0005739">
    <property type="term" value="C:mitochondrion"/>
    <property type="evidence" value="ECO:0007669"/>
    <property type="project" value="UniProtKB-SubCell"/>
</dbReference>
<accession>D2V420</accession>
<keyword evidence="5 7" id="KW-0496">Mitochondrion</keyword>
<dbReference type="KEGG" id="ngr:NAEGRDRAFT_78474"/>
<dbReference type="SUPFAM" id="SSF53335">
    <property type="entry name" value="S-adenosyl-L-methionine-dependent methyltransferases"/>
    <property type="match status" value="1"/>
</dbReference>
<evidence type="ECO:0000313" key="9">
    <source>
        <dbReference type="Proteomes" id="UP000006671"/>
    </source>
</evidence>
<comment type="function">
    <text evidence="7">Arginine methyltransferase involved in the assembly or stability of mitochondrial NADH:ubiquinone oxidoreductase complex (complex I).</text>
</comment>
<keyword evidence="3 7" id="KW-0489">Methyltransferase</keyword>
<dbReference type="STRING" id="5762.D2V420"/>
<evidence type="ECO:0000313" key="8">
    <source>
        <dbReference type="EMBL" id="EFC48299.1"/>
    </source>
</evidence>
<evidence type="ECO:0000256" key="7">
    <source>
        <dbReference type="RuleBase" id="RU364114"/>
    </source>
</evidence>
<comment type="similarity">
    <text evidence="2 7">Belongs to the NDUFAF7 family.</text>
</comment>
<dbReference type="PANTHER" id="PTHR12049:SF5">
    <property type="entry name" value="PROTEIN ARGININE METHYLTRANSFERASE NDUFAF7 HOMOLOG, MITOCHONDRIAL"/>
    <property type="match status" value="1"/>
</dbReference>
<proteinExistence type="inferred from homology"/>